<dbReference type="GO" id="GO:0046654">
    <property type="term" value="P:tetrahydrofolate biosynthetic process"/>
    <property type="evidence" value="ECO:0007669"/>
    <property type="project" value="UniProtKB-UniPathway"/>
</dbReference>
<dbReference type="PANTHER" id="PTHR43071:SF1">
    <property type="entry name" value="2-AMINO-4-HYDROXY-6-HYDROXYMETHYLDIHYDROPTERIDINE PYROPHOSPHOKINASE"/>
    <property type="match status" value="1"/>
</dbReference>
<dbReference type="EC" id="2.7.6.3" evidence="3"/>
<evidence type="ECO:0000256" key="2">
    <source>
        <dbReference type="ARBA" id="ARBA00005810"/>
    </source>
</evidence>
<dbReference type="GO" id="GO:0003848">
    <property type="term" value="F:2-amino-4-hydroxy-6-hydroxymethyldihydropteridine diphosphokinase activity"/>
    <property type="evidence" value="ECO:0007669"/>
    <property type="project" value="UniProtKB-EC"/>
</dbReference>
<dbReference type="GO" id="GO:0046656">
    <property type="term" value="P:folic acid biosynthetic process"/>
    <property type="evidence" value="ECO:0007669"/>
    <property type="project" value="UniProtKB-KW"/>
</dbReference>
<dbReference type="STRING" id="702114.A1355_02400"/>
<evidence type="ECO:0000256" key="4">
    <source>
        <dbReference type="ARBA" id="ARBA00016218"/>
    </source>
</evidence>
<feature type="domain" description="7,8-dihydro-6-hydroxymethylpterin-pyrophosphokinase" evidence="13">
    <location>
        <begin position="94"/>
        <end position="105"/>
    </location>
</feature>
<keyword evidence="15" id="KW-1185">Reference proteome</keyword>
<sequence>MSLPVGYREAYIGLGSNLEDSVAHVTQARGEIAELAEVVELGFSALYRSLPVGPQDQPEYVNAAMRIATALPAIDLLRQLQAIENRHGRVRGQRWGARTLDLDLLLYDAQIIEQPDLIVPHPELAKRAFVLYPLAELSVPDLTVPGLGSLAELMSRCPPDGLTQIDS</sequence>
<comment type="caution">
    <text evidence="14">The sequence shown here is derived from an EMBL/GenBank/DDBJ whole genome shotgun (WGS) entry which is preliminary data.</text>
</comment>
<evidence type="ECO:0000256" key="10">
    <source>
        <dbReference type="ARBA" id="ARBA00029409"/>
    </source>
</evidence>
<evidence type="ECO:0000256" key="12">
    <source>
        <dbReference type="ARBA" id="ARBA00033413"/>
    </source>
</evidence>
<dbReference type="SUPFAM" id="SSF55083">
    <property type="entry name" value="6-hydroxymethyl-7,8-dihydropterin pyrophosphokinase, HPPK"/>
    <property type="match status" value="1"/>
</dbReference>
<dbReference type="OrthoDB" id="9808041at2"/>
<comment type="similarity">
    <text evidence="2">Belongs to the HPPK family.</text>
</comment>
<dbReference type="EMBL" id="LUUK01000078">
    <property type="protein sequence ID" value="OAI22474.1"/>
    <property type="molecule type" value="Genomic_DNA"/>
</dbReference>
<dbReference type="Proteomes" id="UP000077628">
    <property type="component" value="Unassembled WGS sequence"/>
</dbReference>
<dbReference type="CDD" id="cd00483">
    <property type="entry name" value="HPPK"/>
    <property type="match status" value="1"/>
</dbReference>
<evidence type="ECO:0000256" key="6">
    <source>
        <dbReference type="ARBA" id="ARBA00022741"/>
    </source>
</evidence>
<evidence type="ECO:0000256" key="3">
    <source>
        <dbReference type="ARBA" id="ARBA00013253"/>
    </source>
</evidence>
<dbReference type="Gene3D" id="3.30.70.560">
    <property type="entry name" value="7,8-Dihydro-6-hydroxymethylpterin-pyrophosphokinase HPPK"/>
    <property type="match status" value="1"/>
</dbReference>
<accession>A0A177NXV7</accession>
<dbReference type="GO" id="GO:0005524">
    <property type="term" value="F:ATP binding"/>
    <property type="evidence" value="ECO:0007669"/>
    <property type="project" value="UniProtKB-KW"/>
</dbReference>
<evidence type="ECO:0000256" key="11">
    <source>
        <dbReference type="ARBA" id="ARBA00029766"/>
    </source>
</evidence>
<dbReference type="UniPathway" id="UPA00077">
    <property type="reaction ID" value="UER00155"/>
</dbReference>
<comment type="pathway">
    <text evidence="1">Cofactor biosynthesis; tetrahydrofolate biosynthesis; 2-amino-4-hydroxy-6-hydroxymethyl-7,8-dihydropteridine diphosphate from 7,8-dihydroneopterin triphosphate: step 4/4.</text>
</comment>
<evidence type="ECO:0000256" key="1">
    <source>
        <dbReference type="ARBA" id="ARBA00005051"/>
    </source>
</evidence>
<evidence type="ECO:0000313" key="15">
    <source>
        <dbReference type="Proteomes" id="UP000077628"/>
    </source>
</evidence>
<organism evidence="14 15">
    <name type="scientific">Methylomonas koyamae</name>
    <dbReference type="NCBI Taxonomy" id="702114"/>
    <lineage>
        <taxon>Bacteria</taxon>
        <taxon>Pseudomonadati</taxon>
        <taxon>Pseudomonadota</taxon>
        <taxon>Gammaproteobacteria</taxon>
        <taxon>Methylococcales</taxon>
        <taxon>Methylococcaceae</taxon>
        <taxon>Methylomonas</taxon>
    </lineage>
</organism>
<keyword evidence="9" id="KW-0289">Folate biosynthesis</keyword>
<evidence type="ECO:0000313" key="14">
    <source>
        <dbReference type="EMBL" id="OAI22474.1"/>
    </source>
</evidence>
<name>A0A177NXV7_9GAMM</name>
<protein>
    <recommendedName>
        <fullName evidence="4">2-amino-4-hydroxy-6-hydroxymethyldihydropteridine pyrophosphokinase</fullName>
        <ecNumber evidence="3">2.7.6.3</ecNumber>
    </recommendedName>
    <alternativeName>
        <fullName evidence="11">6-hydroxymethyl-7,8-dihydropterin pyrophosphokinase</fullName>
    </alternativeName>
    <alternativeName>
        <fullName evidence="12">7,8-dihydro-6-hydroxymethylpterin-pyrophosphokinase</fullName>
    </alternativeName>
</protein>
<evidence type="ECO:0000256" key="8">
    <source>
        <dbReference type="ARBA" id="ARBA00022840"/>
    </source>
</evidence>
<gene>
    <name evidence="14" type="ORF">A1355_02400</name>
</gene>
<dbReference type="PANTHER" id="PTHR43071">
    <property type="entry name" value="2-AMINO-4-HYDROXY-6-HYDROXYMETHYLDIHYDROPTERIDINE PYROPHOSPHOKINASE"/>
    <property type="match status" value="1"/>
</dbReference>
<dbReference type="Pfam" id="PF01288">
    <property type="entry name" value="HPPK"/>
    <property type="match status" value="1"/>
</dbReference>
<evidence type="ECO:0000259" key="13">
    <source>
        <dbReference type="PROSITE" id="PS00794"/>
    </source>
</evidence>
<evidence type="ECO:0000256" key="5">
    <source>
        <dbReference type="ARBA" id="ARBA00022679"/>
    </source>
</evidence>
<keyword evidence="5" id="KW-0808">Transferase</keyword>
<dbReference type="NCBIfam" id="TIGR01498">
    <property type="entry name" value="folK"/>
    <property type="match status" value="1"/>
</dbReference>
<dbReference type="AlphaFoldDB" id="A0A177NXV7"/>
<dbReference type="RefSeq" id="WP_064026482.1">
    <property type="nucleotide sequence ID" value="NZ_LUUK01000078.1"/>
</dbReference>
<dbReference type="InterPro" id="IPR035907">
    <property type="entry name" value="Hppk_sf"/>
</dbReference>
<comment type="function">
    <text evidence="10">Catalyzes the transfer of pyrophosphate from adenosine triphosphate (ATP) to 6-hydroxymethyl-7,8-dihydropterin, an enzymatic step in folate biosynthesis pathway.</text>
</comment>
<keyword evidence="6" id="KW-0547">Nucleotide-binding</keyword>
<dbReference type="GO" id="GO:0016301">
    <property type="term" value="F:kinase activity"/>
    <property type="evidence" value="ECO:0007669"/>
    <property type="project" value="UniProtKB-KW"/>
</dbReference>
<evidence type="ECO:0000256" key="9">
    <source>
        <dbReference type="ARBA" id="ARBA00022909"/>
    </source>
</evidence>
<reference evidence="15" key="1">
    <citation type="submission" date="2016-03" db="EMBL/GenBank/DDBJ databases">
        <authorList>
            <person name="Heylen K."/>
            <person name="De Vos P."/>
            <person name="Vekeman B."/>
        </authorList>
    </citation>
    <scope>NUCLEOTIDE SEQUENCE [LARGE SCALE GENOMIC DNA]</scope>
    <source>
        <strain evidence="15">R-45383</strain>
    </source>
</reference>
<proteinExistence type="inferred from homology"/>
<dbReference type="PROSITE" id="PS00794">
    <property type="entry name" value="HPPK"/>
    <property type="match status" value="1"/>
</dbReference>
<dbReference type="InterPro" id="IPR000550">
    <property type="entry name" value="Hppk"/>
</dbReference>
<keyword evidence="8" id="KW-0067">ATP-binding</keyword>
<keyword evidence="7 14" id="KW-0418">Kinase</keyword>
<evidence type="ECO:0000256" key="7">
    <source>
        <dbReference type="ARBA" id="ARBA00022777"/>
    </source>
</evidence>